<accession>A0ABS2PEI5</accession>
<proteinExistence type="predicted"/>
<dbReference type="SMART" id="SM01040">
    <property type="entry name" value="Bro-N"/>
    <property type="match status" value="1"/>
</dbReference>
<feature type="domain" description="Bro-N" evidence="1">
    <location>
        <begin position="1"/>
        <end position="103"/>
    </location>
</feature>
<dbReference type="EMBL" id="JAFBEC010000008">
    <property type="protein sequence ID" value="MBM7633847.1"/>
    <property type="molecule type" value="Genomic_DNA"/>
</dbReference>
<name>A0ABS2PEI5_9BACL</name>
<dbReference type="Proteomes" id="UP000741863">
    <property type="component" value="Unassembled WGS sequence"/>
</dbReference>
<evidence type="ECO:0000313" key="3">
    <source>
        <dbReference type="Proteomes" id="UP000741863"/>
    </source>
</evidence>
<dbReference type="PANTHER" id="PTHR36180">
    <property type="entry name" value="DNA-BINDING PROTEIN-RELATED-RELATED"/>
    <property type="match status" value="1"/>
</dbReference>
<sequence length="252" mass="28982">MLQKVFDYQNKQVRTVIVDDEVWFVAKDVCEVLEIRNNRDAVNRLDDDEKGVVNTDTLGGSQAIQAINESGLYALIFTSRKKEAKAFKKWVTKDVLPTIRKTGKYDQNKPSYTIDDPILRAKAWIKEQEQVKRLELKAAEYEHKARYVDQILASKGTVTTTQIAKDYGMSGVKLNAILKDEKVQYKQNGQWLLYSQYQAKGYVESNTVDITHRDGRRGAVMHNRWTQKGRLFIHDILEKNGILALKDQQLTG</sequence>
<evidence type="ECO:0000259" key="1">
    <source>
        <dbReference type="PROSITE" id="PS51750"/>
    </source>
</evidence>
<dbReference type="InterPro" id="IPR005039">
    <property type="entry name" value="Ant_C"/>
</dbReference>
<dbReference type="PROSITE" id="PS51750">
    <property type="entry name" value="BRO_N"/>
    <property type="match status" value="1"/>
</dbReference>
<dbReference type="PANTHER" id="PTHR36180:SF2">
    <property type="entry name" value="BRO FAMILY PROTEIN"/>
    <property type="match status" value="1"/>
</dbReference>
<reference evidence="2 3" key="1">
    <citation type="submission" date="2021-01" db="EMBL/GenBank/DDBJ databases">
        <title>Genomic Encyclopedia of Type Strains, Phase IV (KMG-IV): sequencing the most valuable type-strain genomes for metagenomic binning, comparative biology and taxonomic classification.</title>
        <authorList>
            <person name="Goeker M."/>
        </authorList>
    </citation>
    <scope>NUCLEOTIDE SEQUENCE [LARGE SCALE GENOMIC DNA]</scope>
    <source>
        <strain evidence="2 3">DSM 25540</strain>
    </source>
</reference>
<dbReference type="Pfam" id="PF03374">
    <property type="entry name" value="ANT"/>
    <property type="match status" value="1"/>
</dbReference>
<organism evidence="2 3">
    <name type="scientific">Geomicrobium sediminis</name>
    <dbReference type="NCBI Taxonomy" id="1347788"/>
    <lineage>
        <taxon>Bacteria</taxon>
        <taxon>Bacillati</taxon>
        <taxon>Bacillota</taxon>
        <taxon>Bacilli</taxon>
        <taxon>Bacillales</taxon>
        <taxon>Geomicrobium</taxon>
    </lineage>
</organism>
<gene>
    <name evidence="2" type="ORF">JOD17_002943</name>
</gene>
<dbReference type="RefSeq" id="WP_204698582.1">
    <property type="nucleotide sequence ID" value="NZ_JAFBEC010000008.1"/>
</dbReference>
<evidence type="ECO:0000313" key="2">
    <source>
        <dbReference type="EMBL" id="MBM7633847.1"/>
    </source>
</evidence>
<keyword evidence="3" id="KW-1185">Reference proteome</keyword>
<comment type="caution">
    <text evidence="2">The sequence shown here is derived from an EMBL/GenBank/DDBJ whole genome shotgun (WGS) entry which is preliminary data.</text>
</comment>
<protein>
    <submittedName>
        <fullName evidence="2">Prophage antirepressor-like protein</fullName>
    </submittedName>
</protein>
<dbReference type="InterPro" id="IPR003497">
    <property type="entry name" value="BRO_N_domain"/>
</dbReference>
<dbReference type="Pfam" id="PF02498">
    <property type="entry name" value="Bro-N"/>
    <property type="match status" value="1"/>
</dbReference>